<evidence type="ECO:0008006" key="4">
    <source>
        <dbReference type="Google" id="ProtNLM"/>
    </source>
</evidence>
<dbReference type="InterPro" id="IPR047153">
    <property type="entry name" value="TRIM45/56/19-like"/>
</dbReference>
<dbReference type="PANTHER" id="PTHR25462:SF296">
    <property type="entry name" value="MEIOTIC P26, ISOFORM F"/>
    <property type="match status" value="1"/>
</dbReference>
<keyword evidence="3" id="KW-1185">Reference proteome</keyword>
<reference evidence="2" key="2">
    <citation type="submission" date="2020-11" db="EMBL/GenBank/DDBJ databases">
        <authorList>
            <person name="McCartney M.A."/>
            <person name="Auch B."/>
            <person name="Kono T."/>
            <person name="Mallez S."/>
            <person name="Becker A."/>
            <person name="Gohl D.M."/>
            <person name="Silverstein K.A.T."/>
            <person name="Koren S."/>
            <person name="Bechman K.B."/>
            <person name="Herman A."/>
            <person name="Abrahante J.E."/>
            <person name="Garbe J."/>
        </authorList>
    </citation>
    <scope>NUCLEOTIDE SEQUENCE</scope>
    <source>
        <strain evidence="2">Duluth1</strain>
        <tissue evidence="2">Whole animal</tissue>
    </source>
</reference>
<dbReference type="CDD" id="cd19776">
    <property type="entry name" value="Bbox2_TRIM25_C-IV"/>
    <property type="match status" value="1"/>
</dbReference>
<evidence type="ECO:0000256" key="1">
    <source>
        <dbReference type="SAM" id="Coils"/>
    </source>
</evidence>
<accession>A0A9D4R293</accession>
<protein>
    <recommendedName>
        <fullName evidence="4">B box-type domain-containing protein</fullName>
    </recommendedName>
</protein>
<organism evidence="2 3">
    <name type="scientific">Dreissena polymorpha</name>
    <name type="common">Zebra mussel</name>
    <name type="synonym">Mytilus polymorpha</name>
    <dbReference type="NCBI Taxonomy" id="45954"/>
    <lineage>
        <taxon>Eukaryota</taxon>
        <taxon>Metazoa</taxon>
        <taxon>Spiralia</taxon>
        <taxon>Lophotrochozoa</taxon>
        <taxon>Mollusca</taxon>
        <taxon>Bivalvia</taxon>
        <taxon>Autobranchia</taxon>
        <taxon>Heteroconchia</taxon>
        <taxon>Euheterodonta</taxon>
        <taxon>Imparidentia</taxon>
        <taxon>Neoheterodontei</taxon>
        <taxon>Myida</taxon>
        <taxon>Dreissenoidea</taxon>
        <taxon>Dreissenidae</taxon>
        <taxon>Dreissena</taxon>
    </lineage>
</organism>
<name>A0A9D4R293_DREPO</name>
<dbReference type="Gene3D" id="3.30.160.60">
    <property type="entry name" value="Classic Zinc Finger"/>
    <property type="match status" value="1"/>
</dbReference>
<comment type="caution">
    <text evidence="2">The sequence shown here is derived from an EMBL/GenBank/DDBJ whole genome shotgun (WGS) entry which is preliminary data.</text>
</comment>
<dbReference type="SUPFAM" id="SSF57845">
    <property type="entry name" value="B-box zinc-binding domain"/>
    <property type="match status" value="1"/>
</dbReference>
<gene>
    <name evidence="2" type="ORF">DPMN_094787</name>
</gene>
<evidence type="ECO:0000313" key="3">
    <source>
        <dbReference type="Proteomes" id="UP000828390"/>
    </source>
</evidence>
<sequence length="500" mass="56575">MGEKDVWPANESNPGLEKCYQHPDKDIELFCEDHSRLCCLLCQFNDHRSCERVVFVAKKEKGFLPTADIETITANIERQLIHVREMMSFRDKNNTSSQESYEKTSEDIKALRKNFEEMFDKIEKNTMRDLDRKMGELQDTLKSDMANLSQLDANLKRLNSAVSNQKRKGDPLTFMMEMKYMEIMHISEIILDDLDESNDAAITFECNTEIGSVVGQFLTFGEFFLSKNPSMNTEIYASCRESEEHGIKMSHERVCDIRGICELSNGTLVIADRKNSSIKVLDNNYHVVNCMALSFPPNDICCVSSTKVAVAVNSMNGGQILIINITTKNVTVENTYEFKHKCNGIITSSEYSLFITTNTALLHYKMNAAMEFIGTIHEDTSSFLTVNKCAKRTNRQKVYVTNYNHNQVLEISRNGTKEVLHVDYDLVNPTGVHVTELGQVLVCNSSSNTVLMIDGQGHGTVLADMMDGVKHPQSVYYSKMRGEIVVGQSCNRLLVIKNCI</sequence>
<keyword evidence="1" id="KW-0175">Coiled coil</keyword>
<dbReference type="Gene3D" id="2.120.10.30">
    <property type="entry name" value="TolB, C-terminal domain"/>
    <property type="match status" value="1"/>
</dbReference>
<proteinExistence type="predicted"/>
<evidence type="ECO:0000313" key="2">
    <source>
        <dbReference type="EMBL" id="KAH3852284.1"/>
    </source>
</evidence>
<dbReference type="PANTHER" id="PTHR25462">
    <property type="entry name" value="BONUS, ISOFORM C-RELATED"/>
    <property type="match status" value="1"/>
</dbReference>
<dbReference type="EMBL" id="JAIWYP010000003">
    <property type="protein sequence ID" value="KAH3852284.1"/>
    <property type="molecule type" value="Genomic_DNA"/>
</dbReference>
<feature type="coiled-coil region" evidence="1">
    <location>
        <begin position="101"/>
        <end position="168"/>
    </location>
</feature>
<dbReference type="SUPFAM" id="SSF101898">
    <property type="entry name" value="NHL repeat"/>
    <property type="match status" value="1"/>
</dbReference>
<dbReference type="InterPro" id="IPR011042">
    <property type="entry name" value="6-blade_b-propeller_TolB-like"/>
</dbReference>
<dbReference type="Proteomes" id="UP000828390">
    <property type="component" value="Unassembled WGS sequence"/>
</dbReference>
<reference evidence="2" key="1">
    <citation type="journal article" date="2019" name="bioRxiv">
        <title>The Genome of the Zebra Mussel, Dreissena polymorpha: A Resource for Invasive Species Research.</title>
        <authorList>
            <person name="McCartney M.A."/>
            <person name="Auch B."/>
            <person name="Kono T."/>
            <person name="Mallez S."/>
            <person name="Zhang Y."/>
            <person name="Obille A."/>
            <person name="Becker A."/>
            <person name="Abrahante J.E."/>
            <person name="Garbe J."/>
            <person name="Badalamenti J.P."/>
            <person name="Herman A."/>
            <person name="Mangelson H."/>
            <person name="Liachko I."/>
            <person name="Sullivan S."/>
            <person name="Sone E.D."/>
            <person name="Koren S."/>
            <person name="Silverstein K.A.T."/>
            <person name="Beckman K.B."/>
            <person name="Gohl D.M."/>
        </authorList>
    </citation>
    <scope>NUCLEOTIDE SEQUENCE</scope>
    <source>
        <strain evidence="2">Duluth1</strain>
        <tissue evidence="2">Whole animal</tissue>
    </source>
</reference>
<dbReference type="AlphaFoldDB" id="A0A9D4R293"/>